<evidence type="ECO:0000313" key="4">
    <source>
        <dbReference type="Proteomes" id="UP001575181"/>
    </source>
</evidence>
<dbReference type="EMBL" id="JBGUAW010000008">
    <property type="protein sequence ID" value="MFA9461702.1"/>
    <property type="molecule type" value="Genomic_DNA"/>
</dbReference>
<dbReference type="InterPro" id="IPR052219">
    <property type="entry name" value="Photolyase_Class-2"/>
</dbReference>
<dbReference type="InterPro" id="IPR036134">
    <property type="entry name" value="Crypto/Photolyase_FAD-like_sf"/>
</dbReference>
<evidence type="ECO:0000259" key="2">
    <source>
        <dbReference type="PROSITE" id="PS51645"/>
    </source>
</evidence>
<dbReference type="EC" id="4.1.99.3" evidence="3"/>
<dbReference type="PANTHER" id="PTHR10211:SF0">
    <property type="entry name" value="DEOXYRIBODIPYRIMIDINE PHOTO-LYASE"/>
    <property type="match status" value="1"/>
</dbReference>
<sequence>MVAPERIHEPGPGAPRQGRYVLYWMQQAQRAFDNAALDHAVVRANALRIPVVVVFGLTADYPEANLRHYAFLLEGLAETAGDLKERGIAFVPLLRQPPEAALSLAGEAALLVCDRGYLRHQRRWREQVAVEAPCPVTEVETEAVVPVETASDKAETAARTLRPKIRRLREQFLAARESVEPLVTDRPSGMEGDFRVEQAADVLDRLPLDRSVPPVSDLRGGYGEARRHLGQFIRDHLRGYADRSSDPVAEATSHLSPYLHFGQIGPIEVARAIQGAEADEGDREAYLEQFIVRRELTFNHAWFNADYDRYAGLPAWARETLRHHAADPRDPCYGPEQLEQAQTGDPYWNAAMTDMRTRGFMPNYMRMYWGKKVLEWMADPETAFATLLALNNKYFLDGRDPSSYANVAWCFGLHDRGWPERPVFGKVRYMNARGLRRKFAIDTYVRRVLDKADSEGA</sequence>
<dbReference type="GO" id="GO:0003904">
    <property type="term" value="F:deoxyribodipyrimidine photo-lyase activity"/>
    <property type="evidence" value="ECO:0007669"/>
    <property type="project" value="UniProtKB-EC"/>
</dbReference>
<dbReference type="SUPFAM" id="SSF52425">
    <property type="entry name" value="Cryptochrome/photolyase, N-terminal domain"/>
    <property type="match status" value="1"/>
</dbReference>
<feature type="domain" description="Photolyase/cryptochrome alpha/beta" evidence="2">
    <location>
        <begin position="19"/>
        <end position="147"/>
    </location>
</feature>
<dbReference type="Gene3D" id="1.10.579.10">
    <property type="entry name" value="DNA Cyclobutane Dipyrimidine Photolyase, subunit A, domain 3"/>
    <property type="match status" value="1"/>
</dbReference>
<keyword evidence="3" id="KW-0456">Lyase</keyword>
<name>A0ABV4TWJ5_9GAMM</name>
<accession>A0ABV4TWJ5</accession>
<keyword evidence="4" id="KW-1185">Reference proteome</keyword>
<dbReference type="RefSeq" id="WP_373656483.1">
    <property type="nucleotide sequence ID" value="NZ_JBGUAW010000008.1"/>
</dbReference>
<dbReference type="InterPro" id="IPR036155">
    <property type="entry name" value="Crypto/Photolyase_N_sf"/>
</dbReference>
<dbReference type="Gene3D" id="3.40.50.620">
    <property type="entry name" value="HUPs"/>
    <property type="match status" value="1"/>
</dbReference>
<comment type="cofactor">
    <cofactor evidence="1">
        <name>(6R)-5,10-methylene-5,6,7,8-tetrahydrofolate</name>
        <dbReference type="ChEBI" id="CHEBI:15636"/>
    </cofactor>
</comment>
<proteinExistence type="predicted"/>
<dbReference type="InterPro" id="IPR014729">
    <property type="entry name" value="Rossmann-like_a/b/a_fold"/>
</dbReference>
<dbReference type="Pfam" id="PF00875">
    <property type="entry name" value="DNA_photolyase"/>
    <property type="match status" value="1"/>
</dbReference>
<reference evidence="3 4" key="1">
    <citation type="submission" date="2024-08" db="EMBL/GenBank/DDBJ databases">
        <title>Whole-genome sequencing of halo(alkali)philic microorganisms from hypersaline lakes.</title>
        <authorList>
            <person name="Sorokin D.Y."/>
            <person name="Merkel A.Y."/>
            <person name="Messina E."/>
            <person name="Yakimov M."/>
        </authorList>
    </citation>
    <scope>NUCLEOTIDE SEQUENCE [LARGE SCALE GENOMIC DNA]</scope>
    <source>
        <strain evidence="3 4">Cl-TMA</strain>
    </source>
</reference>
<dbReference type="Gene3D" id="1.25.40.80">
    <property type="match status" value="1"/>
</dbReference>
<dbReference type="PANTHER" id="PTHR10211">
    <property type="entry name" value="DEOXYRIBODIPYRIMIDINE PHOTOLYASE"/>
    <property type="match status" value="1"/>
</dbReference>
<dbReference type="SUPFAM" id="SSF48173">
    <property type="entry name" value="Cryptochrome/photolyase FAD-binding domain"/>
    <property type="match status" value="1"/>
</dbReference>
<dbReference type="PROSITE" id="PS01084">
    <property type="entry name" value="DNA_PHOTOLYASES_2_2"/>
    <property type="match status" value="1"/>
</dbReference>
<dbReference type="InterPro" id="IPR006050">
    <property type="entry name" value="DNA_photolyase_N"/>
</dbReference>
<organism evidence="3 4">
    <name type="scientific">Thiohalorhabdus methylotrophus</name>
    <dbReference type="NCBI Taxonomy" id="3242694"/>
    <lineage>
        <taxon>Bacteria</taxon>
        <taxon>Pseudomonadati</taxon>
        <taxon>Pseudomonadota</taxon>
        <taxon>Gammaproteobacteria</taxon>
        <taxon>Thiohalorhabdales</taxon>
        <taxon>Thiohalorhabdaceae</taxon>
        <taxon>Thiohalorhabdus</taxon>
    </lineage>
</organism>
<comment type="caution">
    <text evidence="3">The sequence shown here is derived from an EMBL/GenBank/DDBJ whole genome shotgun (WGS) entry which is preliminary data.</text>
</comment>
<dbReference type="PROSITE" id="PS51645">
    <property type="entry name" value="PHR_CRY_ALPHA_BETA"/>
    <property type="match status" value="1"/>
</dbReference>
<evidence type="ECO:0000256" key="1">
    <source>
        <dbReference type="ARBA" id="ARBA00001932"/>
    </source>
</evidence>
<gene>
    <name evidence="3" type="ORF">ACERLL_12815</name>
</gene>
<dbReference type="Proteomes" id="UP001575181">
    <property type="component" value="Unassembled WGS sequence"/>
</dbReference>
<evidence type="ECO:0000313" key="3">
    <source>
        <dbReference type="EMBL" id="MFA9461702.1"/>
    </source>
</evidence>
<dbReference type="InterPro" id="IPR032673">
    <property type="entry name" value="DNA_photolyase_2_CS"/>
</dbReference>
<protein>
    <submittedName>
        <fullName evidence="3">Deoxyribodipyrimidine photo-lyase</fullName>
        <ecNumber evidence="3">4.1.99.3</ecNumber>
    </submittedName>
</protein>